<dbReference type="Proteomes" id="UP000284706">
    <property type="component" value="Unassembled WGS sequence"/>
</dbReference>
<dbReference type="InParanoid" id="A0A409WK57"/>
<evidence type="ECO:0000313" key="3">
    <source>
        <dbReference type="Proteomes" id="UP000284706"/>
    </source>
</evidence>
<protein>
    <recommendedName>
        <fullName evidence="1">CHAT domain-containing protein</fullName>
    </recommendedName>
</protein>
<dbReference type="Pfam" id="PF12770">
    <property type="entry name" value="CHAT"/>
    <property type="match status" value="1"/>
</dbReference>
<proteinExistence type="predicted"/>
<feature type="non-terminal residue" evidence="2">
    <location>
        <position position="1"/>
    </location>
</feature>
<comment type="caution">
    <text evidence="2">The sequence shown here is derived from an EMBL/GenBank/DDBJ whole genome shotgun (WGS) entry which is preliminary data.</text>
</comment>
<keyword evidence="3" id="KW-1185">Reference proteome</keyword>
<name>A0A409WK57_9AGAR</name>
<sequence length="599" mass="66199">GLSTRFEQRGDPHDLDCALEHISEAANSTSVSPSNRYKYARRWALRANQYHHSSALQAFNLALSLIPQLVALGLDIQARQDALSRHGDGLAGFAAQCAINLGDFPKAVEFLETGRSVFWSQFLSLRSPLDKLKDVSPDLARDLHLISRQLEKGSHREQNSATLSNREKLSLEAEANKYTKLAQDWDRKVDEVRQLDGFQDFLRPKPFSALQAAAVDGPIIYFIASQPASHCLIITATNVRHILLPELPSHALAALIHLVKLATSDQCVPRLVVESTLENLVENITLVQMLRQLIGDKDRGMRPETGLPNYISSDDIFQFVLYMLWGGAVEPVIDALGLTKSDNPPKVTWCTTGLFNFLPIHAAGCYYVEDKVECASEYFISTYTPTIEALLTPHPPSMKSFRMMAVIQSATLPSTLKELERIEHHVPKSALKKFGILGAPATMDSVASNLSTASLVHFACHGKQDPVNPLQSGLQIGGERLTIGRIMKESIPNGSLAFLSACETAAGDEKIPDEAMNIASSLLFTGFRKVVATMWRMWDEDGPVIADAFYKELFTGPDGSRLEVPDTSKSAKALWVAVNELRSKGVEFRRWVPFIHIGK</sequence>
<evidence type="ECO:0000313" key="2">
    <source>
        <dbReference type="EMBL" id="PPQ78851.1"/>
    </source>
</evidence>
<dbReference type="AlphaFoldDB" id="A0A409WK57"/>
<dbReference type="EMBL" id="NHYE01005033">
    <property type="protein sequence ID" value="PPQ78851.1"/>
    <property type="molecule type" value="Genomic_DNA"/>
</dbReference>
<organism evidence="2 3">
    <name type="scientific">Gymnopilus dilepis</name>
    <dbReference type="NCBI Taxonomy" id="231916"/>
    <lineage>
        <taxon>Eukaryota</taxon>
        <taxon>Fungi</taxon>
        <taxon>Dikarya</taxon>
        <taxon>Basidiomycota</taxon>
        <taxon>Agaricomycotina</taxon>
        <taxon>Agaricomycetes</taxon>
        <taxon>Agaricomycetidae</taxon>
        <taxon>Agaricales</taxon>
        <taxon>Agaricineae</taxon>
        <taxon>Hymenogastraceae</taxon>
        <taxon>Gymnopilus</taxon>
    </lineage>
</organism>
<accession>A0A409WK57</accession>
<feature type="domain" description="CHAT" evidence="1">
    <location>
        <begin position="327"/>
        <end position="598"/>
    </location>
</feature>
<gene>
    <name evidence="2" type="ORF">CVT26_011856</name>
</gene>
<reference evidence="2 3" key="1">
    <citation type="journal article" date="2018" name="Evol. Lett.">
        <title>Horizontal gene cluster transfer increased hallucinogenic mushroom diversity.</title>
        <authorList>
            <person name="Reynolds H.T."/>
            <person name="Vijayakumar V."/>
            <person name="Gluck-Thaler E."/>
            <person name="Korotkin H.B."/>
            <person name="Matheny P.B."/>
            <person name="Slot J.C."/>
        </authorList>
    </citation>
    <scope>NUCLEOTIDE SEQUENCE [LARGE SCALE GENOMIC DNA]</scope>
    <source>
        <strain evidence="2 3">SRW20</strain>
    </source>
</reference>
<dbReference type="OrthoDB" id="9991317at2759"/>
<dbReference type="STRING" id="231916.A0A409WK57"/>
<evidence type="ECO:0000259" key="1">
    <source>
        <dbReference type="Pfam" id="PF12770"/>
    </source>
</evidence>
<dbReference type="InterPro" id="IPR024983">
    <property type="entry name" value="CHAT_dom"/>
</dbReference>